<dbReference type="SUPFAM" id="SSF52743">
    <property type="entry name" value="Subtilisin-like"/>
    <property type="match status" value="1"/>
</dbReference>
<feature type="compositionally biased region" description="Low complexity" evidence="6">
    <location>
        <begin position="421"/>
        <end position="432"/>
    </location>
</feature>
<keyword evidence="4 5" id="KW-0720">Serine protease</keyword>
<evidence type="ECO:0000256" key="2">
    <source>
        <dbReference type="ARBA" id="ARBA00022670"/>
    </source>
</evidence>
<evidence type="ECO:0000259" key="9">
    <source>
        <dbReference type="Pfam" id="PF18065"/>
    </source>
</evidence>
<protein>
    <submittedName>
        <fullName evidence="10">S8 family serine peptidase</fullName>
    </submittedName>
</protein>
<evidence type="ECO:0000259" key="8">
    <source>
        <dbReference type="Pfam" id="PF18047"/>
    </source>
</evidence>
<dbReference type="Pfam" id="PF18065">
    <property type="entry name" value="PatG_C"/>
    <property type="match status" value="1"/>
</dbReference>
<accession>A0ABW9IXB5</accession>
<dbReference type="Gene3D" id="3.40.50.200">
    <property type="entry name" value="Peptidase S8/S53 domain"/>
    <property type="match status" value="1"/>
</dbReference>
<dbReference type="InterPro" id="IPR050131">
    <property type="entry name" value="Peptidase_S8_subtilisin-like"/>
</dbReference>
<feature type="compositionally biased region" description="Polar residues" evidence="6">
    <location>
        <begin position="294"/>
        <end position="303"/>
    </location>
</feature>
<evidence type="ECO:0000259" key="7">
    <source>
        <dbReference type="Pfam" id="PF00082"/>
    </source>
</evidence>
<keyword evidence="2 5" id="KW-0645">Protease</keyword>
<feature type="domain" description="PatG C-terminal" evidence="9">
    <location>
        <begin position="725"/>
        <end position="842"/>
    </location>
</feature>
<feature type="domain" description="Peptidase S8/S53" evidence="7">
    <location>
        <begin position="22"/>
        <end position="261"/>
    </location>
</feature>
<dbReference type="PROSITE" id="PS51892">
    <property type="entry name" value="SUBTILASE"/>
    <property type="match status" value="1"/>
</dbReference>
<gene>
    <name evidence="10" type="ORF">ACKI1S_44165</name>
</gene>
<evidence type="ECO:0000256" key="6">
    <source>
        <dbReference type="SAM" id="MobiDB-lite"/>
    </source>
</evidence>
<dbReference type="Pfam" id="PF00082">
    <property type="entry name" value="Peptidase_S8"/>
    <property type="match status" value="1"/>
</dbReference>
<dbReference type="Pfam" id="PF18047">
    <property type="entry name" value="PatG_D"/>
    <property type="match status" value="1"/>
</dbReference>
<feature type="domain" description="PatG" evidence="8">
    <location>
        <begin position="518"/>
        <end position="600"/>
    </location>
</feature>
<proteinExistence type="inferred from homology"/>
<evidence type="ECO:0000313" key="11">
    <source>
        <dbReference type="Proteomes" id="UP001631993"/>
    </source>
</evidence>
<feature type="active site" description="Charge relay system" evidence="5">
    <location>
        <position position="63"/>
    </location>
</feature>
<evidence type="ECO:0000256" key="5">
    <source>
        <dbReference type="PROSITE-ProRule" id="PRU01240"/>
    </source>
</evidence>
<feature type="active site" description="Charge relay system" evidence="5">
    <location>
        <position position="224"/>
    </location>
</feature>
<feature type="active site" description="Charge relay system" evidence="5">
    <location>
        <position position="29"/>
    </location>
</feature>
<evidence type="ECO:0000256" key="4">
    <source>
        <dbReference type="ARBA" id="ARBA00022825"/>
    </source>
</evidence>
<dbReference type="RefSeq" id="WP_369276518.1">
    <property type="nucleotide sequence ID" value="NZ_JBJVMW010000058.1"/>
</dbReference>
<feature type="region of interest" description="Disordered" evidence="6">
    <location>
        <begin position="416"/>
        <end position="507"/>
    </location>
</feature>
<keyword evidence="11" id="KW-1185">Reference proteome</keyword>
<feature type="region of interest" description="Disordered" evidence="6">
    <location>
        <begin position="291"/>
        <end position="393"/>
    </location>
</feature>
<evidence type="ECO:0000256" key="1">
    <source>
        <dbReference type="ARBA" id="ARBA00011073"/>
    </source>
</evidence>
<dbReference type="PROSITE" id="PS00137">
    <property type="entry name" value="SUBTILASE_HIS"/>
    <property type="match status" value="1"/>
</dbReference>
<dbReference type="Proteomes" id="UP001631993">
    <property type="component" value="Unassembled WGS sequence"/>
</dbReference>
<dbReference type="InterPro" id="IPR040636">
    <property type="entry name" value="PatG_C"/>
</dbReference>
<feature type="compositionally biased region" description="Pro residues" evidence="6">
    <location>
        <begin position="304"/>
        <end position="313"/>
    </location>
</feature>
<dbReference type="InterPro" id="IPR022398">
    <property type="entry name" value="Peptidase_S8_His-AS"/>
</dbReference>
<evidence type="ECO:0000256" key="3">
    <source>
        <dbReference type="ARBA" id="ARBA00022801"/>
    </source>
</evidence>
<dbReference type="PANTHER" id="PTHR43806">
    <property type="entry name" value="PEPTIDASE S8"/>
    <property type="match status" value="1"/>
</dbReference>
<dbReference type="InterPro" id="IPR034056">
    <property type="entry name" value="Pep_S8_PatG/PatA-like"/>
</dbReference>
<reference evidence="10 11" key="1">
    <citation type="submission" date="2024-12" db="EMBL/GenBank/DDBJ databases">
        <title>Forecasting of Potato common scab and diversities of Pathogenic streptomyces spp. in china.</title>
        <authorList>
            <person name="Handique U."/>
            <person name="Wu J."/>
        </authorList>
    </citation>
    <scope>NUCLEOTIDE SEQUENCE [LARGE SCALE GENOMIC DNA]</scope>
    <source>
        <strain evidence="10 11">ZRIMU1585</strain>
    </source>
</reference>
<sequence>MDVRSVLEGSLFGQQESLGDAEVCIAVLDGPVDLSHPCFEGADMTRIDTLVQSPAGPGPMSLHGTHVASLLLGQQKSPVVGVAPRCRGLILPVFQDGQDNRVSQLDLARAIERAVHEGAHVINISGGERIPDGKPDDILAHALRLCENSGVLVVAAVGNDGCNCLQVPAAVPSVLAAGAAGGNGEPLQINNWGSAYRENGVLAPGEDIEGATPGGGRVAMTGSSFAAPSVSGVAALLVTAQLRQGRTADPLAARRAILDTASTPPCSPSEAPECRRYLAGHLSAARAYEHLSRGNDTAVSDSRNPPPAAPPQPRASVKLLSDAGVNAAGQPPLPGTSVGKSNKGVSVMDTNHVHPGAPEYGANSEQPGPDPAHGSEAALGGPPPSGVQAAAGWPGAGSAPVLHAADCACGGGNPPVQAAYPQQSETPQQPTELATTDPADPRPAVGSSPSGVQPAAICACGGSGPQHHPAHTQVADIPQQPPEPPPHGGRLGGDREASGVRPSCGCAGQDGDSSAPLVYAIGKIGWDFQTEAVRDAFRQEMDGFETETRDGQIIVTPGNPFDPIQLRAYLSANPEVCSKLTWILMLENMPIYALKAETPVGMAWGSEIPTVEGKETAYADGEKFNNLLNALAYPPVSSVYRSFREAIVGQSLKEDQKDYVSRVSVAGALTGRTIQMFSGQKVPQVEVESRALYTWNENALVEAITKAVHSDTHVRGVSIDDRILSTTIRALLDKIYYQFRNLGQSSADRALNFVGTNAFQVGAEIAQGLLSAKHIPGPEDRLYALDTVTVQKSSYSRQDSDCQDVIVRFFDPEDERHATLSLLFTVDVSKNPPVTVGTTKKFLGAM</sequence>
<keyword evidence="3 5" id="KW-0378">Hydrolase</keyword>
<dbReference type="PRINTS" id="PR00723">
    <property type="entry name" value="SUBTILISIN"/>
</dbReference>
<dbReference type="EMBL" id="JBJVNE010000038">
    <property type="protein sequence ID" value="MFM9653080.1"/>
    <property type="molecule type" value="Genomic_DNA"/>
</dbReference>
<name>A0ABW9IXB5_STRGJ</name>
<dbReference type="InterPro" id="IPR036852">
    <property type="entry name" value="Peptidase_S8/S53_dom_sf"/>
</dbReference>
<dbReference type="PANTHER" id="PTHR43806:SF11">
    <property type="entry name" value="CEREVISIN-RELATED"/>
    <property type="match status" value="1"/>
</dbReference>
<dbReference type="CDD" id="cd07476">
    <property type="entry name" value="Peptidases_S8_thiazoline_oxidase_subtilisin-like_protease"/>
    <property type="match status" value="1"/>
</dbReference>
<dbReference type="InterPro" id="IPR040483">
    <property type="entry name" value="PatG_dom"/>
</dbReference>
<comment type="similarity">
    <text evidence="1 5">Belongs to the peptidase S8 family.</text>
</comment>
<dbReference type="InterPro" id="IPR000209">
    <property type="entry name" value="Peptidase_S8/S53_dom"/>
</dbReference>
<organism evidence="10 11">
    <name type="scientific">Streptomyces galilaeus</name>
    <dbReference type="NCBI Taxonomy" id="33899"/>
    <lineage>
        <taxon>Bacteria</taxon>
        <taxon>Bacillati</taxon>
        <taxon>Actinomycetota</taxon>
        <taxon>Actinomycetes</taxon>
        <taxon>Kitasatosporales</taxon>
        <taxon>Streptomycetaceae</taxon>
        <taxon>Streptomyces</taxon>
    </lineage>
</organism>
<evidence type="ECO:0000313" key="10">
    <source>
        <dbReference type="EMBL" id="MFM9653080.1"/>
    </source>
</evidence>
<comment type="caution">
    <text evidence="10">The sequence shown here is derived from an EMBL/GenBank/DDBJ whole genome shotgun (WGS) entry which is preliminary data.</text>
</comment>
<dbReference type="InterPro" id="IPR015500">
    <property type="entry name" value="Peptidase_S8_subtilisin-rel"/>
</dbReference>